<dbReference type="Pfam" id="PF07876">
    <property type="entry name" value="Dabb"/>
    <property type="match status" value="1"/>
</dbReference>
<evidence type="ECO:0000256" key="1">
    <source>
        <dbReference type="SAM" id="Phobius"/>
    </source>
</evidence>
<dbReference type="Proteomes" id="UP001162030">
    <property type="component" value="Chromosome"/>
</dbReference>
<keyword evidence="4" id="KW-1185">Reference proteome</keyword>
<evidence type="ECO:0000259" key="2">
    <source>
        <dbReference type="PROSITE" id="PS51502"/>
    </source>
</evidence>
<keyword evidence="1" id="KW-1133">Transmembrane helix</keyword>
<dbReference type="SMART" id="SM00886">
    <property type="entry name" value="Dabb"/>
    <property type="match status" value="1"/>
</dbReference>
<dbReference type="SUPFAM" id="SSF54909">
    <property type="entry name" value="Dimeric alpha+beta barrel"/>
    <property type="match status" value="1"/>
</dbReference>
<dbReference type="InterPro" id="IPR011008">
    <property type="entry name" value="Dimeric_a/b-barrel"/>
</dbReference>
<keyword evidence="1" id="KW-0812">Transmembrane</keyword>
<feature type="domain" description="Stress-response A/B barrel" evidence="2">
    <location>
        <begin position="65"/>
        <end position="161"/>
    </location>
</feature>
<keyword evidence="1" id="KW-0472">Membrane</keyword>
<dbReference type="PROSITE" id="PS51502">
    <property type="entry name" value="S_R_A_B_BARREL"/>
    <property type="match status" value="1"/>
</dbReference>
<organism evidence="3 4">
    <name type="scientific">Methylocaldum szegediense</name>
    <dbReference type="NCBI Taxonomy" id="73780"/>
    <lineage>
        <taxon>Bacteria</taxon>
        <taxon>Pseudomonadati</taxon>
        <taxon>Pseudomonadota</taxon>
        <taxon>Gammaproteobacteria</taxon>
        <taxon>Methylococcales</taxon>
        <taxon>Methylococcaceae</taxon>
        <taxon>Methylocaldum</taxon>
    </lineage>
</organism>
<feature type="transmembrane region" description="Helical" evidence="1">
    <location>
        <begin position="37"/>
        <end position="55"/>
    </location>
</feature>
<name>A0ABM9I6Z2_9GAMM</name>
<proteinExistence type="predicted"/>
<sequence length="165" mass="18356">MWDIALGIPALKIGRTPQRAVGPAPFDRQMGNCMKRTVVFVFLLWILGFGAVSSAEVASPGSGRIHHVVIVWLKDHGSSEARQQYIEATRSLAKLPMVSSYRVGTPLPGKRDVVDSSYDVAIVATFEKAKALDEYSRHPDHDKVIHEKLKDLVDRVVVYDFLEAQ</sequence>
<evidence type="ECO:0000313" key="3">
    <source>
        <dbReference type="EMBL" id="CAI8930867.1"/>
    </source>
</evidence>
<reference evidence="3 4" key="1">
    <citation type="submission" date="2023-03" db="EMBL/GenBank/DDBJ databases">
        <authorList>
            <person name="Pearce D."/>
        </authorList>
    </citation>
    <scope>NUCLEOTIDE SEQUENCE [LARGE SCALE GENOMIC DNA]</scope>
    <source>
        <strain evidence="3">Msz</strain>
    </source>
</reference>
<accession>A0ABM9I6Z2</accession>
<protein>
    <recommendedName>
        <fullName evidence="2">Stress-response A/B barrel domain-containing protein</fullName>
    </recommendedName>
</protein>
<dbReference type="Gene3D" id="3.30.70.100">
    <property type="match status" value="1"/>
</dbReference>
<gene>
    <name evidence="3" type="ORF">MSZNOR_4038</name>
</gene>
<dbReference type="InterPro" id="IPR013097">
    <property type="entry name" value="Dabb"/>
</dbReference>
<dbReference type="EMBL" id="OX458333">
    <property type="protein sequence ID" value="CAI8930867.1"/>
    <property type="molecule type" value="Genomic_DNA"/>
</dbReference>
<evidence type="ECO:0000313" key="4">
    <source>
        <dbReference type="Proteomes" id="UP001162030"/>
    </source>
</evidence>